<dbReference type="InterPro" id="IPR010172">
    <property type="entry name" value="CRISPR-assoc_prot_TM1791"/>
</dbReference>
<dbReference type="AlphaFoldDB" id="A0A386H3F9"/>
<dbReference type="KEGG" id="cfer:D4Z93_06830"/>
<dbReference type="OrthoDB" id="9813956at2"/>
<accession>A0A386H3F9</accession>
<dbReference type="EMBL" id="CP032416">
    <property type="protein sequence ID" value="AYD40247.1"/>
    <property type="molecule type" value="Genomic_DNA"/>
</dbReference>
<evidence type="ECO:0000259" key="2">
    <source>
        <dbReference type="Pfam" id="PF03787"/>
    </source>
</evidence>
<dbReference type="GO" id="GO:0051607">
    <property type="term" value="P:defense response to virus"/>
    <property type="evidence" value="ECO:0007669"/>
    <property type="project" value="UniProtKB-KW"/>
</dbReference>
<evidence type="ECO:0000256" key="1">
    <source>
        <dbReference type="ARBA" id="ARBA00023118"/>
    </source>
</evidence>
<sequence>MKRMNKKFKRDNKKIDKNNNNKLLSKLSFDDFKNLNLGKDNLTYFLKKFVIEDEKSRIFIGKLKNDTKIRSNKVEELFMIKQKTEYIENYKESIKNYCEELSLEFFDKIEKKTSYKLVVGLGNPSVTETAITLHHTYGIPYIPGQALKGSARSYFLELYYNIKTKKFIDEENYNLDKLEITYRNMYKYIFGDDIHGEDNEKGSVIFFDDFPLNEVIIEKDVTTPHYGKYYKNVGSPVDEFYPNPISFYTIKNTYFNFMIAINKNKMNLDYNKYDYLKNFVLNLIESMLEEHGLGSKTSVGYGRFV</sequence>
<evidence type="ECO:0000313" key="3">
    <source>
        <dbReference type="EMBL" id="AYD40247.1"/>
    </source>
</evidence>
<dbReference type="Proteomes" id="UP000266301">
    <property type="component" value="Chromosome"/>
</dbReference>
<feature type="domain" description="CRISPR type III-associated protein" evidence="2">
    <location>
        <begin position="115"/>
        <end position="304"/>
    </location>
</feature>
<reference evidence="3 4" key="1">
    <citation type="journal article" date="2019" name="Int. J. Syst. Evol. Microbiol.">
        <title>Clostridium fermenticellae sp. nov., isolated from the mud in a fermentation cellar for the production of the Chinese liquor, baijiu.</title>
        <authorList>
            <person name="Xu P.X."/>
            <person name="Chai L.J."/>
            <person name="Qiu T."/>
            <person name="Zhang X.J."/>
            <person name="Lu Z.M."/>
            <person name="Xiao C."/>
            <person name="Wang S.T."/>
            <person name="Shen C.H."/>
            <person name="Shi J.S."/>
            <person name="Xu Z.H."/>
        </authorList>
    </citation>
    <scope>NUCLEOTIDE SEQUENCE [LARGE SCALE GENOMIC DNA]</scope>
    <source>
        <strain evidence="3 4">JN500901</strain>
    </source>
</reference>
<gene>
    <name evidence="3" type="primary">cmr6</name>
    <name evidence="3" type="ORF">D4Z93_06830</name>
</gene>
<keyword evidence="1" id="KW-0051">Antiviral defense</keyword>
<dbReference type="Pfam" id="PF03787">
    <property type="entry name" value="RAMPs"/>
    <property type="match status" value="1"/>
</dbReference>
<keyword evidence="4" id="KW-1185">Reference proteome</keyword>
<dbReference type="NCBIfam" id="TIGR01898">
    <property type="entry name" value="cas_TM1791_cmr6"/>
    <property type="match status" value="1"/>
</dbReference>
<name>A0A386H3F9_9CLOT</name>
<protein>
    <submittedName>
        <fullName evidence="3">Type III-B CRISPR module RAMP protein Cmr6</fullName>
    </submittedName>
</protein>
<dbReference type="PANTHER" id="PTHR39965">
    <property type="entry name" value="CRISPR SYSTEM CMR SUBUNIT CMR6"/>
    <property type="match status" value="1"/>
</dbReference>
<proteinExistence type="predicted"/>
<evidence type="ECO:0000313" key="4">
    <source>
        <dbReference type="Proteomes" id="UP000266301"/>
    </source>
</evidence>
<dbReference type="InterPro" id="IPR005537">
    <property type="entry name" value="RAMP_III_fam"/>
</dbReference>
<dbReference type="PANTHER" id="PTHR39965:SF1">
    <property type="entry name" value="CRISPR SYSTEM CMR SUBUNIT CMR6"/>
    <property type="match status" value="1"/>
</dbReference>
<organism evidence="3 4">
    <name type="scientific">Clostridium fermenticellae</name>
    <dbReference type="NCBI Taxonomy" id="2068654"/>
    <lineage>
        <taxon>Bacteria</taxon>
        <taxon>Bacillati</taxon>
        <taxon>Bacillota</taxon>
        <taxon>Clostridia</taxon>
        <taxon>Eubacteriales</taxon>
        <taxon>Clostridiaceae</taxon>
        <taxon>Clostridium</taxon>
    </lineage>
</organism>